<dbReference type="GO" id="GO:0005829">
    <property type="term" value="C:cytosol"/>
    <property type="evidence" value="ECO:0007669"/>
    <property type="project" value="TreeGrafter"/>
</dbReference>
<evidence type="ECO:0000259" key="10">
    <source>
        <dbReference type="PROSITE" id="PS50110"/>
    </source>
</evidence>
<evidence type="ECO:0000256" key="1">
    <source>
        <dbReference type="ARBA" id="ARBA00018672"/>
    </source>
</evidence>
<dbReference type="OrthoDB" id="9790442at2"/>
<accession>A0A239KSC9</accession>
<dbReference type="Gene3D" id="1.10.10.10">
    <property type="entry name" value="Winged helix-like DNA-binding domain superfamily/Winged helix DNA-binding domain"/>
    <property type="match status" value="1"/>
</dbReference>
<evidence type="ECO:0000256" key="6">
    <source>
        <dbReference type="ARBA" id="ARBA00023163"/>
    </source>
</evidence>
<dbReference type="CDD" id="cd17574">
    <property type="entry name" value="REC_OmpR"/>
    <property type="match status" value="1"/>
</dbReference>
<keyword evidence="6" id="KW-0804">Transcription</keyword>
<comment type="function">
    <text evidence="7">May play the central regulatory role in sporulation. It may be an element of the effector pathway responsible for the activation of sporulation genes in response to nutritional stress. Spo0A may act in concert with spo0H (a sigma factor) to control the expression of some genes that are critical to the sporulation process.</text>
</comment>
<dbReference type="RefSeq" id="WP_089285436.1">
    <property type="nucleotide sequence ID" value="NZ_FZOJ01000052.1"/>
</dbReference>
<keyword evidence="3" id="KW-0902">Two-component regulatory system</keyword>
<gene>
    <name evidence="12" type="ORF">SAMN05446037_105210</name>
</gene>
<evidence type="ECO:0000259" key="11">
    <source>
        <dbReference type="PROSITE" id="PS51755"/>
    </source>
</evidence>
<dbReference type="InterPro" id="IPR016032">
    <property type="entry name" value="Sig_transdc_resp-reg_C-effctor"/>
</dbReference>
<proteinExistence type="predicted"/>
<dbReference type="SMART" id="SM00862">
    <property type="entry name" value="Trans_reg_C"/>
    <property type="match status" value="1"/>
</dbReference>
<dbReference type="InterPro" id="IPR001789">
    <property type="entry name" value="Sig_transdc_resp-reg_receiver"/>
</dbReference>
<evidence type="ECO:0000256" key="3">
    <source>
        <dbReference type="ARBA" id="ARBA00023012"/>
    </source>
</evidence>
<dbReference type="SUPFAM" id="SSF52172">
    <property type="entry name" value="CheY-like"/>
    <property type="match status" value="1"/>
</dbReference>
<keyword evidence="4" id="KW-0805">Transcription regulation</keyword>
<feature type="modified residue" description="4-aspartylphosphate" evidence="8">
    <location>
        <position position="54"/>
    </location>
</feature>
<dbReference type="InterPro" id="IPR011006">
    <property type="entry name" value="CheY-like_superfamily"/>
</dbReference>
<dbReference type="FunFam" id="1.10.10.10:FF:000018">
    <property type="entry name" value="DNA-binding response regulator ResD"/>
    <property type="match status" value="1"/>
</dbReference>
<dbReference type="Proteomes" id="UP000198304">
    <property type="component" value="Unassembled WGS sequence"/>
</dbReference>
<feature type="domain" description="Response regulatory" evidence="10">
    <location>
        <begin position="5"/>
        <end position="118"/>
    </location>
</feature>
<reference evidence="12 13" key="1">
    <citation type="submission" date="2017-06" db="EMBL/GenBank/DDBJ databases">
        <authorList>
            <person name="Kim H.J."/>
            <person name="Triplett B.A."/>
        </authorList>
    </citation>
    <scope>NUCLEOTIDE SEQUENCE [LARGE SCALE GENOMIC DNA]</scope>
    <source>
        <strain evidence="12 13">SCA</strain>
    </source>
</reference>
<evidence type="ECO:0000256" key="4">
    <source>
        <dbReference type="ARBA" id="ARBA00023015"/>
    </source>
</evidence>
<dbReference type="FunFam" id="3.40.50.2300:FF:000001">
    <property type="entry name" value="DNA-binding response regulator PhoB"/>
    <property type="match status" value="1"/>
</dbReference>
<dbReference type="InterPro" id="IPR039420">
    <property type="entry name" value="WalR-like"/>
</dbReference>
<evidence type="ECO:0000313" key="12">
    <source>
        <dbReference type="EMBL" id="SNT20642.1"/>
    </source>
</evidence>
<dbReference type="Pfam" id="PF00486">
    <property type="entry name" value="Trans_reg_C"/>
    <property type="match status" value="1"/>
</dbReference>
<dbReference type="InterPro" id="IPR001867">
    <property type="entry name" value="OmpR/PhoB-type_DNA-bd"/>
</dbReference>
<dbReference type="Pfam" id="PF00072">
    <property type="entry name" value="Response_reg"/>
    <property type="match status" value="1"/>
</dbReference>
<feature type="domain" description="OmpR/PhoB-type" evidence="11">
    <location>
        <begin position="134"/>
        <end position="233"/>
    </location>
</feature>
<evidence type="ECO:0000256" key="9">
    <source>
        <dbReference type="PROSITE-ProRule" id="PRU01091"/>
    </source>
</evidence>
<keyword evidence="2 8" id="KW-0597">Phosphoprotein</keyword>
<dbReference type="GO" id="GO:0000156">
    <property type="term" value="F:phosphorelay response regulator activity"/>
    <property type="evidence" value="ECO:0007669"/>
    <property type="project" value="TreeGrafter"/>
</dbReference>
<evidence type="ECO:0000313" key="13">
    <source>
        <dbReference type="Proteomes" id="UP000198304"/>
    </source>
</evidence>
<keyword evidence="5 9" id="KW-0238">DNA-binding</keyword>
<dbReference type="GO" id="GO:0000976">
    <property type="term" value="F:transcription cis-regulatory region binding"/>
    <property type="evidence" value="ECO:0007669"/>
    <property type="project" value="TreeGrafter"/>
</dbReference>
<dbReference type="SUPFAM" id="SSF46894">
    <property type="entry name" value="C-terminal effector domain of the bipartite response regulators"/>
    <property type="match status" value="1"/>
</dbReference>
<evidence type="ECO:0000256" key="8">
    <source>
        <dbReference type="PROSITE-ProRule" id="PRU00169"/>
    </source>
</evidence>
<dbReference type="InterPro" id="IPR036388">
    <property type="entry name" value="WH-like_DNA-bd_sf"/>
</dbReference>
<organism evidence="12 13">
    <name type="scientific">Anaerovirgula multivorans</name>
    <dbReference type="NCBI Taxonomy" id="312168"/>
    <lineage>
        <taxon>Bacteria</taxon>
        <taxon>Bacillati</taxon>
        <taxon>Bacillota</taxon>
        <taxon>Clostridia</taxon>
        <taxon>Peptostreptococcales</taxon>
        <taxon>Natronincolaceae</taxon>
        <taxon>Anaerovirgula</taxon>
    </lineage>
</organism>
<dbReference type="CDD" id="cd00383">
    <property type="entry name" value="trans_reg_C"/>
    <property type="match status" value="1"/>
</dbReference>
<evidence type="ECO:0000256" key="7">
    <source>
        <dbReference type="ARBA" id="ARBA00024867"/>
    </source>
</evidence>
<evidence type="ECO:0000256" key="2">
    <source>
        <dbReference type="ARBA" id="ARBA00022553"/>
    </source>
</evidence>
<dbReference type="PROSITE" id="PS51755">
    <property type="entry name" value="OMPR_PHOB"/>
    <property type="match status" value="1"/>
</dbReference>
<dbReference type="AlphaFoldDB" id="A0A239KSC9"/>
<dbReference type="Gene3D" id="3.40.50.2300">
    <property type="match status" value="1"/>
</dbReference>
<dbReference type="GO" id="GO:0032993">
    <property type="term" value="C:protein-DNA complex"/>
    <property type="evidence" value="ECO:0007669"/>
    <property type="project" value="TreeGrafter"/>
</dbReference>
<dbReference type="Gene3D" id="6.10.250.690">
    <property type="match status" value="1"/>
</dbReference>
<dbReference type="PROSITE" id="PS50110">
    <property type="entry name" value="RESPONSE_REGULATORY"/>
    <property type="match status" value="1"/>
</dbReference>
<sequence>MDKKQILIVDDEIEIADLIEIYLVNEGYSVLKAYSGVDALKILDKESIQLVILDIMMPGIDGLEVCRRIRKEKNIPILIVSAKSEDMDKILGLTIGADDYITKPFNPLELLARVKSQLRRYLYLSPQPTNHLEEDAINMNGLIINKETHRITLFNQEINLTPIEFDILLLLASSPGKVFTVDEIFQKVWKEDYLESDNTVRVHIRKIREKMEIDSKQPFFIKTVWGVGYKFEIPV</sequence>
<protein>
    <recommendedName>
        <fullName evidence="1">Stage 0 sporulation protein A homolog</fullName>
    </recommendedName>
</protein>
<feature type="DNA-binding region" description="OmpR/PhoB-type" evidence="9">
    <location>
        <begin position="134"/>
        <end position="233"/>
    </location>
</feature>
<name>A0A239KSC9_9FIRM</name>
<keyword evidence="13" id="KW-1185">Reference proteome</keyword>
<dbReference type="SMART" id="SM00448">
    <property type="entry name" value="REC"/>
    <property type="match status" value="1"/>
</dbReference>
<dbReference type="PANTHER" id="PTHR48111:SF2">
    <property type="entry name" value="RESPONSE REGULATOR SAER"/>
    <property type="match status" value="1"/>
</dbReference>
<dbReference type="EMBL" id="FZOJ01000052">
    <property type="protein sequence ID" value="SNT20642.1"/>
    <property type="molecule type" value="Genomic_DNA"/>
</dbReference>
<dbReference type="PANTHER" id="PTHR48111">
    <property type="entry name" value="REGULATOR OF RPOS"/>
    <property type="match status" value="1"/>
</dbReference>
<evidence type="ECO:0000256" key="5">
    <source>
        <dbReference type="ARBA" id="ARBA00023125"/>
    </source>
</evidence>
<dbReference type="GO" id="GO:0006355">
    <property type="term" value="P:regulation of DNA-templated transcription"/>
    <property type="evidence" value="ECO:0007669"/>
    <property type="project" value="InterPro"/>
</dbReference>